<keyword evidence="1" id="KW-0472">Membrane</keyword>
<evidence type="ECO:0000313" key="3">
    <source>
        <dbReference type="Proteomes" id="UP000251800"/>
    </source>
</evidence>
<dbReference type="OrthoDB" id="7474882at2"/>
<dbReference type="AlphaFoldDB" id="A0A383XQE0"/>
<keyword evidence="1" id="KW-1133">Transmembrane helix</keyword>
<feature type="transmembrane region" description="Helical" evidence="1">
    <location>
        <begin position="20"/>
        <end position="44"/>
    </location>
</feature>
<evidence type="ECO:0000313" key="2">
    <source>
        <dbReference type="EMBL" id="PWN54844.1"/>
    </source>
</evidence>
<dbReference type="Proteomes" id="UP000251800">
    <property type="component" value="Unassembled WGS sequence"/>
</dbReference>
<feature type="transmembrane region" description="Helical" evidence="1">
    <location>
        <begin position="56"/>
        <end position="75"/>
    </location>
</feature>
<keyword evidence="1" id="KW-0812">Transmembrane</keyword>
<feature type="transmembrane region" description="Helical" evidence="1">
    <location>
        <begin position="81"/>
        <end position="102"/>
    </location>
</feature>
<gene>
    <name evidence="2" type="ORF">DEH80_15380</name>
</gene>
<keyword evidence="3" id="KW-1185">Reference proteome</keyword>
<organism evidence="2 3">
    <name type="scientific">Abyssibacter profundi</name>
    <dbReference type="NCBI Taxonomy" id="2182787"/>
    <lineage>
        <taxon>Bacteria</taxon>
        <taxon>Pseudomonadati</taxon>
        <taxon>Pseudomonadota</taxon>
        <taxon>Gammaproteobacteria</taxon>
        <taxon>Chromatiales</taxon>
        <taxon>Oceanococcaceae</taxon>
        <taxon>Abyssibacter</taxon>
    </lineage>
</organism>
<protein>
    <submittedName>
        <fullName evidence="2">Uncharacterized protein</fullName>
    </submittedName>
</protein>
<reference evidence="2 3" key="1">
    <citation type="submission" date="2018-05" db="EMBL/GenBank/DDBJ databases">
        <title>Abyssibacter profundi OUC007T gen. nov., sp. nov, a marine bacterium isolated from seawater of the Mariana Trench.</title>
        <authorList>
            <person name="Zhou S."/>
        </authorList>
    </citation>
    <scope>NUCLEOTIDE SEQUENCE [LARGE SCALE GENOMIC DNA]</scope>
    <source>
        <strain evidence="2 3">OUC007</strain>
    </source>
</reference>
<name>A0A383XQE0_9GAMM</name>
<proteinExistence type="predicted"/>
<evidence type="ECO:0000256" key="1">
    <source>
        <dbReference type="SAM" id="Phobius"/>
    </source>
</evidence>
<sequence length="106" mass="11060">MTTATRSAPPPAAAAPRLRAWIRGLLAGPIAFIASWVLMAGAALYLPKGAAGIDNLVFPVVLFPLIWALLFLYSLTDPRLLRAGAVMAAILLTHGGLIAYHLGATA</sequence>
<accession>A0A383XQE0</accession>
<dbReference type="RefSeq" id="WP_109721407.1">
    <property type="nucleotide sequence ID" value="NZ_QEQK01000017.1"/>
</dbReference>
<comment type="caution">
    <text evidence="2">The sequence shown here is derived from an EMBL/GenBank/DDBJ whole genome shotgun (WGS) entry which is preliminary data.</text>
</comment>
<dbReference type="EMBL" id="QEQK01000017">
    <property type="protein sequence ID" value="PWN54844.1"/>
    <property type="molecule type" value="Genomic_DNA"/>
</dbReference>